<dbReference type="InterPro" id="IPR002711">
    <property type="entry name" value="HNH"/>
</dbReference>
<dbReference type="Pfam" id="PF01844">
    <property type="entry name" value="HNH"/>
    <property type="match status" value="1"/>
</dbReference>
<dbReference type="InterPro" id="IPR052892">
    <property type="entry name" value="NA-targeting_endonuclease"/>
</dbReference>
<feature type="domain" description="HNH nuclease" evidence="2">
    <location>
        <begin position="185"/>
        <end position="236"/>
    </location>
</feature>
<dbReference type="PANTHER" id="PTHR33877:SF2">
    <property type="entry name" value="OS07G0170200 PROTEIN"/>
    <property type="match status" value="1"/>
</dbReference>
<dbReference type="CDD" id="cd00085">
    <property type="entry name" value="HNHc"/>
    <property type="match status" value="1"/>
</dbReference>
<dbReference type="PANTHER" id="PTHR33877">
    <property type="entry name" value="SLL1193 PROTEIN"/>
    <property type="match status" value="1"/>
</dbReference>
<evidence type="ECO:0000313" key="4">
    <source>
        <dbReference type="Proteomes" id="UP000287224"/>
    </source>
</evidence>
<dbReference type="GO" id="GO:0004519">
    <property type="term" value="F:endonuclease activity"/>
    <property type="evidence" value="ECO:0007669"/>
    <property type="project" value="InterPro"/>
</dbReference>
<proteinExistence type="predicted"/>
<dbReference type="AlphaFoldDB" id="A0A401ZQW7"/>
<dbReference type="RefSeq" id="WP_126601602.1">
    <property type="nucleotide sequence ID" value="NZ_BIFQ01000002.1"/>
</dbReference>
<dbReference type="Proteomes" id="UP000287224">
    <property type="component" value="Unassembled WGS sequence"/>
</dbReference>
<accession>A0A401ZQW7</accession>
<reference evidence="4" key="1">
    <citation type="submission" date="2018-12" db="EMBL/GenBank/DDBJ databases">
        <title>Tengunoibacter tsumagoiensis gen. nov., sp. nov., Dictyobacter kobayashii sp. nov., D. alpinus sp. nov., and D. joshuensis sp. nov. and description of Dictyobacteraceae fam. nov. within the order Ktedonobacterales isolated from Tengu-no-mugimeshi.</title>
        <authorList>
            <person name="Wang C.M."/>
            <person name="Zheng Y."/>
            <person name="Sakai Y."/>
            <person name="Toyoda A."/>
            <person name="Minakuchi Y."/>
            <person name="Abe K."/>
            <person name="Yokota A."/>
            <person name="Yabe S."/>
        </authorList>
    </citation>
    <scope>NUCLEOTIDE SEQUENCE [LARGE SCALE GENOMIC DNA]</scope>
    <source>
        <strain evidence="4">S-27</strain>
    </source>
</reference>
<evidence type="ECO:0000313" key="3">
    <source>
        <dbReference type="EMBL" id="GCE09174.1"/>
    </source>
</evidence>
<dbReference type="InterPro" id="IPR047693">
    <property type="entry name" value="RNA-guided_IscB-like"/>
</dbReference>
<evidence type="ECO:0000259" key="2">
    <source>
        <dbReference type="SMART" id="SM00507"/>
    </source>
</evidence>
<dbReference type="InterPro" id="IPR003615">
    <property type="entry name" value="HNH_nuc"/>
</dbReference>
<dbReference type="EMBL" id="BIFQ01000002">
    <property type="protein sequence ID" value="GCE09174.1"/>
    <property type="molecule type" value="Genomic_DNA"/>
</dbReference>
<comment type="caution">
    <text evidence="3">The sequence shown here is derived from an EMBL/GenBank/DDBJ whole genome shotgun (WGS) entry which is preliminary data.</text>
</comment>
<name>A0A401ZQW7_9CHLR</name>
<evidence type="ECO:0000256" key="1">
    <source>
        <dbReference type="SAM" id="MobiDB-lite"/>
    </source>
</evidence>
<dbReference type="GO" id="GO:0008270">
    <property type="term" value="F:zinc ion binding"/>
    <property type="evidence" value="ECO:0007669"/>
    <property type="project" value="InterPro"/>
</dbReference>
<dbReference type="InterPro" id="IPR025938">
    <property type="entry name" value="RRXRR_dom"/>
</dbReference>
<dbReference type="OrthoDB" id="147034at2"/>
<protein>
    <recommendedName>
        <fullName evidence="2">HNH nuclease domain-containing protein</fullName>
    </recommendedName>
</protein>
<sequence length="461" mass="50980">MSHVFVVDTNKQPCAPVHPGHACLLLKQGRAAVWRRYPFTIMLKGGVPAQEAQSLRLKIDPGSKTTGLALVNDESGVVVFAAELSHRGQQITKSLNTRRGVRRGRRQRKTRYRAPCWRNRRRPQGWLPPSLLSRIHNVVTWVERVRRLAPIQAISMELVRFDLQAMDNPEISGTQYQQGTLAGYETREYLLEKWQRKCAYCGKEGVPLQVEHIVPRAKGGSNCVSNLTLVCEACNRKKGTLDLSVFLKKKPEVLKRIQAQAKAPLKDAAAVNATRLALLERLKAVRLPIECGSGGRTKYNRVMRNLPKTHWLDAACVGASTPDVLQVAGVHPLRIEACGHGCRRMRNVNTISLPCSAPKGPKNVQGFQTGDITRAIVTRGKKQGIYVGRVLVRATGSFDITTRRGRIAGLDVRFFRHLHRSDGYSYAKGEGYANPAAQSTSTEGTALPPPLKRQGHPGPAG</sequence>
<organism evidence="3 4">
    <name type="scientific">Dictyobacter aurantiacus</name>
    <dbReference type="NCBI Taxonomy" id="1936993"/>
    <lineage>
        <taxon>Bacteria</taxon>
        <taxon>Bacillati</taxon>
        <taxon>Chloroflexota</taxon>
        <taxon>Ktedonobacteria</taxon>
        <taxon>Ktedonobacterales</taxon>
        <taxon>Dictyobacteraceae</taxon>
        <taxon>Dictyobacter</taxon>
    </lineage>
</organism>
<keyword evidence="4" id="KW-1185">Reference proteome</keyword>
<dbReference type="Pfam" id="PF14239">
    <property type="entry name" value="RRXRR"/>
    <property type="match status" value="1"/>
</dbReference>
<dbReference type="GO" id="GO:0003676">
    <property type="term" value="F:nucleic acid binding"/>
    <property type="evidence" value="ECO:0007669"/>
    <property type="project" value="InterPro"/>
</dbReference>
<dbReference type="NCBIfam" id="NF040563">
    <property type="entry name" value="guided_IscB"/>
    <property type="match status" value="1"/>
</dbReference>
<gene>
    <name evidence="3" type="ORF">KDAU_65030</name>
</gene>
<dbReference type="SMART" id="SM00507">
    <property type="entry name" value="HNHc"/>
    <property type="match status" value="1"/>
</dbReference>
<dbReference type="Gene3D" id="1.10.30.50">
    <property type="match status" value="1"/>
</dbReference>
<feature type="region of interest" description="Disordered" evidence="1">
    <location>
        <begin position="433"/>
        <end position="461"/>
    </location>
</feature>